<evidence type="ECO:0000313" key="3">
    <source>
        <dbReference type="Proteomes" id="UP000255113"/>
    </source>
</evidence>
<dbReference type="AlphaFoldDB" id="A0A379AYU4"/>
<proteinExistence type="predicted"/>
<dbReference type="Proteomes" id="UP000255113">
    <property type="component" value="Unassembled WGS sequence"/>
</dbReference>
<name>A0A379AYU4_AVIGA</name>
<dbReference type="EMBL" id="SNXJ01000006">
    <property type="protein sequence ID" value="TDP28289.1"/>
    <property type="molecule type" value="Genomic_DNA"/>
</dbReference>
<accession>A0A379AYU4</accession>
<organism evidence="1 3">
    <name type="scientific">Avibacterium gallinarum</name>
    <name type="common">Pasteurella gallinarum</name>
    <dbReference type="NCBI Taxonomy" id="755"/>
    <lineage>
        <taxon>Bacteria</taxon>
        <taxon>Pseudomonadati</taxon>
        <taxon>Pseudomonadota</taxon>
        <taxon>Gammaproteobacteria</taxon>
        <taxon>Pasteurellales</taxon>
        <taxon>Pasteurellaceae</taxon>
        <taxon>Avibacterium</taxon>
    </lineage>
</organism>
<sequence length="85" mass="10036">MSEGNEYYEIDINQFFNKNTLSEWQEISRYGELKQASFKVIPSVDSHIWEATYGNNGISFYAPTPIIYHGMRMRNCIKDGYWIDL</sequence>
<keyword evidence="4" id="KW-1185">Reference proteome</keyword>
<reference evidence="1 3" key="1">
    <citation type="submission" date="2018-06" db="EMBL/GenBank/DDBJ databases">
        <authorList>
            <consortium name="Pathogen Informatics"/>
            <person name="Doyle S."/>
        </authorList>
    </citation>
    <scope>NUCLEOTIDE SEQUENCE [LARGE SCALE GENOMIC DNA]</scope>
    <source>
        <strain evidence="1 3">NCTC11188</strain>
    </source>
</reference>
<dbReference type="EMBL" id="UGSQ01000003">
    <property type="protein sequence ID" value="SUB27205.1"/>
    <property type="molecule type" value="Genomic_DNA"/>
</dbReference>
<gene>
    <name evidence="2" type="ORF">EV689_10658</name>
    <name evidence="1" type="ORF">NCTC11188_01551</name>
</gene>
<evidence type="ECO:0000313" key="2">
    <source>
        <dbReference type="EMBL" id="TDP28289.1"/>
    </source>
</evidence>
<evidence type="ECO:0000313" key="4">
    <source>
        <dbReference type="Proteomes" id="UP000294683"/>
    </source>
</evidence>
<protein>
    <submittedName>
        <fullName evidence="1">Uncharacterized protein</fullName>
    </submittedName>
</protein>
<dbReference type="Proteomes" id="UP000294683">
    <property type="component" value="Unassembled WGS sequence"/>
</dbReference>
<evidence type="ECO:0000313" key="1">
    <source>
        <dbReference type="EMBL" id="SUB27205.1"/>
    </source>
</evidence>
<dbReference type="RefSeq" id="WP_103854226.1">
    <property type="nucleotide sequence ID" value="NZ_PQVJ01000031.1"/>
</dbReference>
<reference evidence="2 4" key="2">
    <citation type="submission" date="2019-03" db="EMBL/GenBank/DDBJ databases">
        <title>Genomic Encyclopedia of Type Strains, Phase IV (KMG-IV): sequencing the most valuable type-strain genomes for metagenomic binning, comparative biology and taxonomic classification.</title>
        <authorList>
            <person name="Goeker M."/>
        </authorList>
    </citation>
    <scope>NUCLEOTIDE SEQUENCE [LARGE SCALE GENOMIC DNA]</scope>
    <source>
        <strain evidence="2 4">DSM 17481</strain>
    </source>
</reference>